<evidence type="ECO:0000256" key="1">
    <source>
        <dbReference type="SAM" id="Coils"/>
    </source>
</evidence>
<dbReference type="eggNOG" id="ENOG502RV66">
    <property type="taxonomic scope" value="Eukaryota"/>
</dbReference>
<comment type="caution">
    <text evidence="3">The sequence shown here is derived from an EMBL/GenBank/DDBJ whole genome shotgun (WGS) entry which is preliminary data.</text>
</comment>
<dbReference type="RefSeq" id="XP_001839762.2">
    <property type="nucleotide sequence ID" value="XM_001839710.2"/>
</dbReference>
<evidence type="ECO:0000256" key="2">
    <source>
        <dbReference type="SAM" id="MobiDB-lite"/>
    </source>
</evidence>
<sequence length="768" mass="86157">MLSRRHKAILVSLPCTVAFFYLLASTFTTSVYLQDTIHRLGPHLTYAGDGIWGIKTCFDSATGSANSARPMVKDGQYPSNGVLETTQPVPGTNGFNVFDNLYLLNGTLYVVTSNPDLFLPRDRILSRPVFPGDPNTDNQPTDKELQFVSPGKAESLFLQRPVVLSGPSMLFYDLDSFINHFYHWWGEVVLGSWRVYSALSPREGPVELLPLPQRFIMPFMSNGNWRDPPGLDAPLMRAAFPNAAIEQADYWQDLIDLQVPVVFQRAVIANRVASSSHPNNAQWFKMISSTMDVEAPENFFEPVRKRIVMNLLGDLPVIDNDGLVLSPTGMASDKPVVTYISRQGGGRRLEANAHGALLVVLEQLEEDGICELQVPRMEELTLSEQVKLAARSTRLTMDYSTLPGLTPPSGSQYPAPNWSSDYDASPVPSTDLASRVLPHASYYIELTTTLESLENVHNELEGQKEYLADIQRRLSASEKRLKNAATATRYAQLEFRMLKEHSGMDRFMAKMLGKGDKWEAKVQEQEREKGRQLKQILKTNSENEAMFKRIWNSYPEEDHLENEVRELRQTLAETTKKLQPASKAVELMDNAWSSMALCLSSIDDSIGFSRMADVATTGSNWGAASKKRKSADQAVKQLAEAERFVTQAMALFPAIRPVHATDTTDGYCFTSPKFFLGAHTSDAFHNRIKKASIYVNEVKAKLKDERALATERRDKLSEEFRMFSALLEMRERELLDLRKGIIERILQGDSRKASQKPPDLPIGPGSNF</sequence>
<evidence type="ECO:0000313" key="4">
    <source>
        <dbReference type="Proteomes" id="UP000001861"/>
    </source>
</evidence>
<dbReference type="GeneID" id="6016381"/>
<dbReference type="AlphaFoldDB" id="A8P9F7"/>
<protein>
    <submittedName>
        <fullName evidence="3">Uncharacterized protein</fullName>
    </submittedName>
</protein>
<dbReference type="KEGG" id="cci:CC1G_09665"/>
<dbReference type="OrthoDB" id="529273at2759"/>
<dbReference type="VEuPathDB" id="FungiDB:CC1G_09665"/>
<dbReference type="EMBL" id="AACS02000011">
    <property type="protein sequence ID" value="EAU82063.2"/>
    <property type="molecule type" value="Genomic_DNA"/>
</dbReference>
<name>A8P9F7_COPC7</name>
<dbReference type="InParanoid" id="A8P9F7"/>
<dbReference type="HOGENOM" id="CLU_363695_0_0_1"/>
<evidence type="ECO:0000313" key="3">
    <source>
        <dbReference type="EMBL" id="EAU82063.2"/>
    </source>
</evidence>
<feature type="region of interest" description="Disordered" evidence="2">
    <location>
        <begin position="748"/>
        <end position="768"/>
    </location>
</feature>
<accession>A8P9F7</accession>
<dbReference type="Proteomes" id="UP000001861">
    <property type="component" value="Unassembled WGS sequence"/>
</dbReference>
<organism evidence="3 4">
    <name type="scientific">Coprinopsis cinerea (strain Okayama-7 / 130 / ATCC MYA-4618 / FGSC 9003)</name>
    <name type="common">Inky cap fungus</name>
    <name type="synonym">Hormographiella aspergillata</name>
    <dbReference type="NCBI Taxonomy" id="240176"/>
    <lineage>
        <taxon>Eukaryota</taxon>
        <taxon>Fungi</taxon>
        <taxon>Dikarya</taxon>
        <taxon>Basidiomycota</taxon>
        <taxon>Agaricomycotina</taxon>
        <taxon>Agaricomycetes</taxon>
        <taxon>Agaricomycetidae</taxon>
        <taxon>Agaricales</taxon>
        <taxon>Agaricineae</taxon>
        <taxon>Psathyrellaceae</taxon>
        <taxon>Coprinopsis</taxon>
    </lineage>
</organism>
<keyword evidence="1" id="KW-0175">Coiled coil</keyword>
<feature type="coiled-coil region" evidence="1">
    <location>
        <begin position="443"/>
        <end position="528"/>
    </location>
</feature>
<reference evidence="3 4" key="1">
    <citation type="journal article" date="2010" name="Proc. Natl. Acad. Sci. U.S.A.">
        <title>Insights into evolution of multicellular fungi from the assembled chromosomes of the mushroom Coprinopsis cinerea (Coprinus cinereus).</title>
        <authorList>
            <person name="Stajich J.E."/>
            <person name="Wilke S.K."/>
            <person name="Ahren D."/>
            <person name="Au C.H."/>
            <person name="Birren B.W."/>
            <person name="Borodovsky M."/>
            <person name="Burns C."/>
            <person name="Canback B."/>
            <person name="Casselton L.A."/>
            <person name="Cheng C.K."/>
            <person name="Deng J."/>
            <person name="Dietrich F.S."/>
            <person name="Fargo D.C."/>
            <person name="Farman M.L."/>
            <person name="Gathman A.C."/>
            <person name="Goldberg J."/>
            <person name="Guigo R."/>
            <person name="Hoegger P.J."/>
            <person name="Hooker J.B."/>
            <person name="Huggins A."/>
            <person name="James T.Y."/>
            <person name="Kamada T."/>
            <person name="Kilaru S."/>
            <person name="Kodira C."/>
            <person name="Kues U."/>
            <person name="Kupfer D."/>
            <person name="Kwan H.S."/>
            <person name="Lomsadze A."/>
            <person name="Li W."/>
            <person name="Lilly W.W."/>
            <person name="Ma L.J."/>
            <person name="Mackey A.J."/>
            <person name="Manning G."/>
            <person name="Martin F."/>
            <person name="Muraguchi H."/>
            <person name="Natvig D.O."/>
            <person name="Palmerini H."/>
            <person name="Ramesh M.A."/>
            <person name="Rehmeyer C.J."/>
            <person name="Roe B.A."/>
            <person name="Shenoy N."/>
            <person name="Stanke M."/>
            <person name="Ter-Hovhannisyan V."/>
            <person name="Tunlid A."/>
            <person name="Velagapudi R."/>
            <person name="Vision T.J."/>
            <person name="Zeng Q."/>
            <person name="Zolan M.E."/>
            <person name="Pukkila P.J."/>
        </authorList>
    </citation>
    <scope>NUCLEOTIDE SEQUENCE [LARGE SCALE GENOMIC DNA]</scope>
    <source>
        <strain evidence="4">Okayama-7 / 130 / ATCC MYA-4618 / FGSC 9003</strain>
    </source>
</reference>
<proteinExistence type="predicted"/>
<gene>
    <name evidence="3" type="ORF">CC1G_09665</name>
</gene>
<keyword evidence="4" id="KW-1185">Reference proteome</keyword>